<proteinExistence type="predicted"/>
<evidence type="ECO:0000313" key="2">
    <source>
        <dbReference type="Proteomes" id="UP001501752"/>
    </source>
</evidence>
<reference evidence="2" key="1">
    <citation type="journal article" date="2019" name="Int. J. Syst. Evol. Microbiol.">
        <title>The Global Catalogue of Microorganisms (GCM) 10K type strain sequencing project: providing services to taxonomists for standard genome sequencing and annotation.</title>
        <authorList>
            <consortium name="The Broad Institute Genomics Platform"/>
            <consortium name="The Broad Institute Genome Sequencing Center for Infectious Disease"/>
            <person name="Wu L."/>
            <person name="Ma J."/>
        </authorList>
    </citation>
    <scope>NUCLEOTIDE SEQUENCE [LARGE SCALE GENOMIC DNA]</scope>
    <source>
        <strain evidence="2">JCM 13006</strain>
    </source>
</reference>
<accession>A0ABP9DJP3</accession>
<gene>
    <name evidence="1" type="ORF">GCM10023235_24020</name>
</gene>
<comment type="caution">
    <text evidence="1">The sequence shown here is derived from an EMBL/GenBank/DDBJ whole genome shotgun (WGS) entry which is preliminary data.</text>
</comment>
<evidence type="ECO:0000313" key="1">
    <source>
        <dbReference type="EMBL" id="GAA4846533.1"/>
    </source>
</evidence>
<sequence length="78" mass="8225">MVADHVRRSGVGGGPVARAAAAEAVAGSGRSDTARTFGGEELQWASSRIVSSNSARSRGVQGLSARWWSSFPRVVPRW</sequence>
<protein>
    <submittedName>
        <fullName evidence="1">Uncharacterized protein</fullName>
    </submittedName>
</protein>
<name>A0ABP9DJP3_9ACTN</name>
<dbReference type="Proteomes" id="UP001501752">
    <property type="component" value="Unassembled WGS sequence"/>
</dbReference>
<keyword evidence="2" id="KW-1185">Reference proteome</keyword>
<dbReference type="EMBL" id="BAABIS010000001">
    <property type="protein sequence ID" value="GAA4846533.1"/>
    <property type="molecule type" value="Genomic_DNA"/>
</dbReference>
<organism evidence="1 2">
    <name type="scientific">Kitasatospora terrestris</name>
    <dbReference type="NCBI Taxonomy" id="258051"/>
    <lineage>
        <taxon>Bacteria</taxon>
        <taxon>Bacillati</taxon>
        <taxon>Actinomycetota</taxon>
        <taxon>Actinomycetes</taxon>
        <taxon>Kitasatosporales</taxon>
        <taxon>Streptomycetaceae</taxon>
        <taxon>Kitasatospora</taxon>
    </lineage>
</organism>